<sequence>MGLPVQDNQMSIADTLGLGFMTFAFFLGAGNLIFPPFAGMLAGGNMPLAMLGFLITAVGLPLVGLIAVAKAQGKVMAMLPVFAATALAVSIYIIIGPAFAAPRTGLVAYEIGAKPFIDDTTATFLLGSLELNLSQLLYTMCFFTVTMLLALFPGKLLDSVGKVLTPILLILLVGLAASVMFLPASEVGQAVGDYQNHPLTKGILEGYNTMDTLASLMFGMLIIDILRKKGIEQPSAQTKYLIRAAFIAAAGLAFVYVSLFFLGATAGDIAIGAKNGGEILTNYVTREFGDLGSVLLSSVVTLACLTTAVGLVSACSEFFNELMPKLSYRFLVIFLSVICAVIANVGLSQLIAISIPVLMTIYPVAIALVVVTFLTAYFANPQFAHRAVLSVALFFGIFDGLKVAVKGLTDADGQAVNGLAQGFIHVVDVMSPVLSKLPLYEEGMAWLLPTIATIVLCLVFGRGRDRDRDRDQTAAA</sequence>
<feature type="transmembrane region" description="Helical" evidence="9">
    <location>
        <begin position="387"/>
        <end position="405"/>
    </location>
</feature>
<feature type="transmembrane region" description="Helical" evidence="9">
    <location>
        <begin position="291"/>
        <end position="319"/>
    </location>
</feature>
<organism evidence="10 11">
    <name type="scientific">Shewanella vaxholmensis</name>
    <dbReference type="NCBI Taxonomy" id="3063535"/>
    <lineage>
        <taxon>Bacteria</taxon>
        <taxon>Pseudomonadati</taxon>
        <taxon>Pseudomonadota</taxon>
        <taxon>Gammaproteobacteria</taxon>
        <taxon>Alteromonadales</taxon>
        <taxon>Shewanellaceae</taxon>
        <taxon>Shewanella</taxon>
    </lineage>
</organism>
<feature type="transmembrane region" description="Helical" evidence="9">
    <location>
        <begin position="361"/>
        <end position="380"/>
    </location>
</feature>
<comment type="function">
    <text evidence="9">Component of the transport system for branched-chain amino acids.</text>
</comment>
<keyword evidence="3 9" id="KW-0813">Transport</keyword>
<reference evidence="10 11" key="1">
    <citation type="submission" date="2024-04" db="EMBL/GenBank/DDBJ databases">
        <title>Novel Shewanella species isolated from Baltic Sea sediments.</title>
        <authorList>
            <person name="Martin-Rodriguez A.J."/>
            <person name="Fernandez-Juarez V."/>
            <person name="Valeriano V.D."/>
            <person name="Mihindukulasooriya I."/>
            <person name="Ceresnova L."/>
            <person name="Joffre E."/>
            <person name="Jensie-Markopoulos S."/>
            <person name="Moore E.R.B."/>
            <person name="Sjoling A."/>
        </authorList>
    </citation>
    <scope>NUCLEOTIDE SEQUENCE [LARGE SCALE GENOMIC DNA]</scope>
    <source>
        <strain evidence="10 11">VAX-SP0-0CM-1</strain>
    </source>
</reference>
<evidence type="ECO:0000256" key="9">
    <source>
        <dbReference type="RuleBase" id="RU362122"/>
    </source>
</evidence>
<comment type="similarity">
    <text evidence="2 9">Belongs to the branched chain amino acid transporter family.</text>
</comment>
<keyword evidence="8 9" id="KW-0472">Membrane</keyword>
<feature type="transmembrane region" description="Helical" evidence="9">
    <location>
        <begin position="46"/>
        <end position="68"/>
    </location>
</feature>
<evidence type="ECO:0000256" key="4">
    <source>
        <dbReference type="ARBA" id="ARBA00022475"/>
    </source>
</evidence>
<keyword evidence="5 9" id="KW-0812">Transmembrane</keyword>
<dbReference type="Pfam" id="PF05525">
    <property type="entry name" value="Branch_AA_trans"/>
    <property type="match status" value="1"/>
</dbReference>
<evidence type="ECO:0000313" key="11">
    <source>
        <dbReference type="Proteomes" id="UP001489333"/>
    </source>
</evidence>
<accession>A0ABU9UQA3</accession>
<dbReference type="RefSeq" id="WP_342901824.1">
    <property type="nucleotide sequence ID" value="NZ_JBCHKU010000003.1"/>
</dbReference>
<evidence type="ECO:0000256" key="7">
    <source>
        <dbReference type="ARBA" id="ARBA00022989"/>
    </source>
</evidence>
<feature type="transmembrane region" description="Helical" evidence="9">
    <location>
        <begin position="244"/>
        <end position="271"/>
    </location>
</feature>
<name>A0ABU9UQA3_9GAMM</name>
<feature type="transmembrane region" description="Helical" evidence="9">
    <location>
        <begin position="164"/>
        <end position="184"/>
    </location>
</feature>
<evidence type="ECO:0000256" key="5">
    <source>
        <dbReference type="ARBA" id="ARBA00022692"/>
    </source>
</evidence>
<keyword evidence="7 9" id="KW-1133">Transmembrane helix</keyword>
<evidence type="ECO:0000256" key="8">
    <source>
        <dbReference type="ARBA" id="ARBA00023136"/>
    </source>
</evidence>
<dbReference type="PANTHER" id="PTHR30588:SF0">
    <property type="entry name" value="BRANCHED-CHAIN AMINO ACID PERMEASE BRNQ"/>
    <property type="match status" value="1"/>
</dbReference>
<comment type="subcellular location">
    <subcellularLocation>
        <location evidence="9">Cell inner membrane</location>
        <topology evidence="9">Multi-pass membrane protein</topology>
    </subcellularLocation>
    <subcellularLocation>
        <location evidence="1">Cell membrane</location>
        <topology evidence="1">Multi-pass membrane protein</topology>
    </subcellularLocation>
</comment>
<feature type="transmembrane region" description="Helical" evidence="9">
    <location>
        <begin position="331"/>
        <end position="355"/>
    </location>
</feature>
<evidence type="ECO:0000256" key="2">
    <source>
        <dbReference type="ARBA" id="ARBA00008540"/>
    </source>
</evidence>
<dbReference type="EMBL" id="JBCHKU010000003">
    <property type="protein sequence ID" value="MEM6247711.1"/>
    <property type="molecule type" value="Genomic_DNA"/>
</dbReference>
<feature type="transmembrane region" description="Helical" evidence="9">
    <location>
        <begin position="204"/>
        <end position="223"/>
    </location>
</feature>
<proteinExistence type="inferred from homology"/>
<evidence type="ECO:0000256" key="6">
    <source>
        <dbReference type="ARBA" id="ARBA00022970"/>
    </source>
</evidence>
<evidence type="ECO:0000256" key="1">
    <source>
        <dbReference type="ARBA" id="ARBA00004651"/>
    </source>
</evidence>
<evidence type="ECO:0000313" key="10">
    <source>
        <dbReference type="EMBL" id="MEM6247711.1"/>
    </source>
</evidence>
<gene>
    <name evidence="10" type="primary">brnQ</name>
    <name evidence="10" type="ORF">AAGS29_03685</name>
</gene>
<keyword evidence="4" id="KW-1003">Cell membrane</keyword>
<dbReference type="InterPro" id="IPR004685">
    <property type="entry name" value="Brnchd-chn_aa_trnsp_Livcs"/>
</dbReference>
<comment type="caution">
    <text evidence="10">The sequence shown here is derived from an EMBL/GenBank/DDBJ whole genome shotgun (WGS) entry which is preliminary data.</text>
</comment>
<feature type="transmembrane region" description="Helical" evidence="9">
    <location>
        <begin position="75"/>
        <end position="95"/>
    </location>
</feature>
<dbReference type="PANTHER" id="PTHR30588">
    <property type="entry name" value="BRANCHED-CHAIN AMINO ACID TRANSPORT SYSTEM 2 CARRIER PROTEIN"/>
    <property type="match status" value="1"/>
</dbReference>
<protein>
    <recommendedName>
        <fullName evidence="9">Branched-chain amino acid transport system carrier protein</fullName>
    </recommendedName>
</protein>
<dbReference type="NCBIfam" id="TIGR00796">
    <property type="entry name" value="livcs"/>
    <property type="match status" value="1"/>
</dbReference>
<dbReference type="Proteomes" id="UP001489333">
    <property type="component" value="Unassembled WGS sequence"/>
</dbReference>
<keyword evidence="6 9" id="KW-0029">Amino-acid transport</keyword>
<feature type="transmembrane region" description="Helical" evidence="9">
    <location>
        <begin position="135"/>
        <end position="152"/>
    </location>
</feature>
<feature type="transmembrane region" description="Helical" evidence="9">
    <location>
        <begin position="443"/>
        <end position="461"/>
    </location>
</feature>
<keyword evidence="11" id="KW-1185">Reference proteome</keyword>
<feature type="transmembrane region" description="Helical" evidence="9">
    <location>
        <begin position="12"/>
        <end position="34"/>
    </location>
</feature>
<evidence type="ECO:0000256" key="3">
    <source>
        <dbReference type="ARBA" id="ARBA00022448"/>
    </source>
</evidence>